<dbReference type="InterPro" id="IPR036291">
    <property type="entry name" value="NAD(P)-bd_dom_sf"/>
</dbReference>
<evidence type="ECO:0000313" key="3">
    <source>
        <dbReference type="Proteomes" id="UP000269276"/>
    </source>
</evidence>
<evidence type="ECO:0000259" key="1">
    <source>
        <dbReference type="SMART" id="SM00829"/>
    </source>
</evidence>
<dbReference type="SUPFAM" id="SSF51735">
    <property type="entry name" value="NAD(P)-binding Rossmann-fold domains"/>
    <property type="match status" value="1"/>
</dbReference>
<dbReference type="AlphaFoldDB" id="A0A3M7EBB9"/>
<dbReference type="VEuPathDB" id="FungiDB:BTJ68_01667"/>
<sequence length="342" mass="36435">MDPSPVTMRAVLQPNSRAPTLTLTTVPVPEVDLTAGEHLIRVHATSPCKGELDWWRMVETMDLSLPASKQFIPCFDLAGTVVKGPTNSPFQPGEAVFARTNAFRTGNAAEYAVALTKELAKKPQNLSWVEAASVSLSALTAYQALFQHGGLDVRALEGEEEARKGNGEKRLLVTAASGGVGSWTLQLAREAGVKDIIAVCSTDNVDMVACLGATETIDYRKTTVGAWMTAAGEQLLPDIILDCVGGETLSQCWLVAKAGGKLMSIVAPPDTLKPEGGVREGVKGVFFIMDPNGEQLQVIAKLIEGGRCKPIVDSVYALEDFQEAFNKVEAGHAKGKVVITLT</sequence>
<comment type="caution">
    <text evidence="2">The sequence shown here is derived from an EMBL/GenBank/DDBJ whole genome shotgun (WGS) entry which is preliminary data.</text>
</comment>
<dbReference type="GO" id="GO:0016491">
    <property type="term" value="F:oxidoreductase activity"/>
    <property type="evidence" value="ECO:0007669"/>
    <property type="project" value="InterPro"/>
</dbReference>
<dbReference type="Proteomes" id="UP000269276">
    <property type="component" value="Unassembled WGS sequence"/>
</dbReference>
<dbReference type="PANTHER" id="PTHR44013:SF5">
    <property type="entry name" value="OXIDOREDUCTASE, PUTATIVE (AFU_ORTHOLOGUE AFUA_5G01290)-RELATED"/>
    <property type="match status" value="1"/>
</dbReference>
<dbReference type="Pfam" id="PF13602">
    <property type="entry name" value="ADH_zinc_N_2"/>
    <property type="match status" value="1"/>
</dbReference>
<dbReference type="InterPro" id="IPR013154">
    <property type="entry name" value="ADH-like_N"/>
</dbReference>
<dbReference type="Gene3D" id="3.90.180.10">
    <property type="entry name" value="Medium-chain alcohol dehydrogenases, catalytic domain"/>
    <property type="match status" value="1"/>
</dbReference>
<dbReference type="Gene3D" id="3.40.50.720">
    <property type="entry name" value="NAD(P)-binding Rossmann-like Domain"/>
    <property type="match status" value="1"/>
</dbReference>
<dbReference type="InterPro" id="IPR052733">
    <property type="entry name" value="Chloroplast_QOR"/>
</dbReference>
<dbReference type="InterPro" id="IPR020843">
    <property type="entry name" value="ER"/>
</dbReference>
<dbReference type="PANTHER" id="PTHR44013">
    <property type="entry name" value="ZINC-TYPE ALCOHOL DEHYDROGENASE-LIKE PROTEIN C16A3.02C"/>
    <property type="match status" value="1"/>
</dbReference>
<dbReference type="SUPFAM" id="SSF50129">
    <property type="entry name" value="GroES-like"/>
    <property type="match status" value="1"/>
</dbReference>
<name>A0A3M7EBB9_HORWE</name>
<dbReference type="InterPro" id="IPR011032">
    <property type="entry name" value="GroES-like_sf"/>
</dbReference>
<feature type="domain" description="Enoyl reductase (ER)" evidence="1">
    <location>
        <begin position="16"/>
        <end position="339"/>
    </location>
</feature>
<dbReference type="CDD" id="cd05289">
    <property type="entry name" value="MDR_like_2"/>
    <property type="match status" value="1"/>
</dbReference>
<dbReference type="SMART" id="SM00829">
    <property type="entry name" value="PKS_ER"/>
    <property type="match status" value="1"/>
</dbReference>
<reference evidence="2 3" key="1">
    <citation type="journal article" date="2018" name="BMC Genomics">
        <title>Genomic evidence for intraspecific hybridization in a clonal and extremely halotolerant yeast.</title>
        <authorList>
            <person name="Gostincar C."/>
            <person name="Stajich J.E."/>
            <person name="Zupancic J."/>
            <person name="Zalar P."/>
            <person name="Gunde-Cimerman N."/>
        </authorList>
    </citation>
    <scope>NUCLEOTIDE SEQUENCE [LARGE SCALE GENOMIC DNA]</scope>
    <source>
        <strain evidence="2 3">EXF-2682</strain>
    </source>
</reference>
<proteinExistence type="predicted"/>
<evidence type="ECO:0000313" key="2">
    <source>
        <dbReference type="EMBL" id="RMY73861.1"/>
    </source>
</evidence>
<organism evidence="2 3">
    <name type="scientific">Hortaea werneckii</name>
    <name type="common">Black yeast</name>
    <name type="synonym">Cladosporium werneckii</name>
    <dbReference type="NCBI Taxonomy" id="91943"/>
    <lineage>
        <taxon>Eukaryota</taxon>
        <taxon>Fungi</taxon>
        <taxon>Dikarya</taxon>
        <taxon>Ascomycota</taxon>
        <taxon>Pezizomycotina</taxon>
        <taxon>Dothideomycetes</taxon>
        <taxon>Dothideomycetidae</taxon>
        <taxon>Mycosphaerellales</taxon>
        <taxon>Teratosphaeriaceae</taxon>
        <taxon>Hortaea</taxon>
    </lineage>
</organism>
<dbReference type="OrthoDB" id="3509362at2759"/>
<gene>
    <name evidence="2" type="ORF">D0863_03602</name>
</gene>
<dbReference type="Pfam" id="PF08240">
    <property type="entry name" value="ADH_N"/>
    <property type="match status" value="1"/>
</dbReference>
<dbReference type="EMBL" id="QWIP01000087">
    <property type="protein sequence ID" value="RMY73861.1"/>
    <property type="molecule type" value="Genomic_DNA"/>
</dbReference>
<accession>A0A3M7EBB9</accession>
<protein>
    <recommendedName>
        <fullName evidence="1">Enoyl reductase (ER) domain-containing protein</fullName>
    </recommendedName>
</protein>